<dbReference type="Proteomes" id="UP000224460">
    <property type="component" value="Unassembled WGS sequence"/>
</dbReference>
<accession>A0AC61DDA8</accession>
<evidence type="ECO:0000313" key="2">
    <source>
        <dbReference type="Proteomes" id="UP000224460"/>
    </source>
</evidence>
<protein>
    <submittedName>
        <fullName evidence="1">Uncharacterized protein</fullName>
    </submittedName>
</protein>
<evidence type="ECO:0000313" key="1">
    <source>
        <dbReference type="EMBL" id="PHV71284.1"/>
    </source>
</evidence>
<name>A0AC61DDA8_9FIRM</name>
<sequence>MNKVQKGKKILLALMSFDIGGVETHVLELACGLKKAGHIPVVVSNGGRFEEDLSKEGIGHIKVPLHNKNPLNMWKAYRMLKSIIKEEKIDIIHAHARIPGFILGKIHKETGIPFVTSAHWVFNTAWIYRVTTDWGPQTIAVSEDIKKYLMDNYSIPESQIKVTINGISTERFSPEIPHEDVVKELGIDENKIKLVYISRLDEDRSLVVHHLLEVATELYEKHPNLQIIIVGGGNDFERVKAKVEAINSKLGVSFILLGGPRTDINKFTALADLFVGVSRAALEAMAAKCPTLVAGNEGYIGIFDESKWASAKASNFTCRGEKMCEPSLLKEDLEKLLALNEEERKRLGEYGYEIIEKYYSVKKMTEDNLAVYEKVLKD</sequence>
<reference evidence="1" key="1">
    <citation type="submission" date="2017-10" db="EMBL/GenBank/DDBJ databases">
        <title>Genome sequence of cellulolytic Lachnospiraceae bacterium XHS1971 isolated from hotspring sediment.</title>
        <authorList>
            <person name="Vasudevan G."/>
            <person name="Joshi A.J."/>
            <person name="Hivarkar S."/>
            <person name="Lanjekar V.B."/>
            <person name="Dhakephalkar P.K."/>
            <person name="Dagar S."/>
        </authorList>
    </citation>
    <scope>NUCLEOTIDE SEQUENCE</scope>
    <source>
        <strain evidence="1">XHS1971</strain>
    </source>
</reference>
<comment type="caution">
    <text evidence="1">The sequence shown here is derived from an EMBL/GenBank/DDBJ whole genome shotgun (WGS) entry which is preliminary data.</text>
</comment>
<gene>
    <name evidence="1" type="ORF">CS063_06225</name>
</gene>
<dbReference type="EMBL" id="PEDL01000004">
    <property type="protein sequence ID" value="PHV71284.1"/>
    <property type="molecule type" value="Genomic_DNA"/>
</dbReference>
<keyword evidence="2" id="KW-1185">Reference proteome</keyword>
<proteinExistence type="predicted"/>
<organism evidence="1 2">
    <name type="scientific">Sporanaerobium hydrogeniformans</name>
    <dbReference type="NCBI Taxonomy" id="3072179"/>
    <lineage>
        <taxon>Bacteria</taxon>
        <taxon>Bacillati</taxon>
        <taxon>Bacillota</taxon>
        <taxon>Clostridia</taxon>
        <taxon>Lachnospirales</taxon>
        <taxon>Lachnospiraceae</taxon>
        <taxon>Sporanaerobium</taxon>
    </lineage>
</organism>